<sequence>MKMSDSEIKNLFKRADAQVHIDEKRKQMAYQIVLMEIENQGIEKQRIESGRIEKQEIRQQEIDIRGVESRNTEKQEQLRMSVKNILLQQFQYMDKLFFYIYGGLICLGIIFIAVLQYTGVSQNEIITVCMAGAGILSITSIGVIDKMFFGKMAELGASCYFNTKQCVAAWMVISGMVNVVVLFLLAGYLNGFWRVGLLQVGLYILTPYLLSGMIALDILSMETGKKHSFLFVISGFLMSIGYGVIGAIPGIMFTAANRIWTAVFILSLLLFVIQIKRLFNRMEKGDVLCMN</sequence>
<feature type="transmembrane region" description="Helical" evidence="1">
    <location>
        <begin position="166"/>
        <end position="189"/>
    </location>
</feature>
<protein>
    <submittedName>
        <fullName evidence="2">Uncharacterized protein</fullName>
    </submittedName>
</protein>
<comment type="caution">
    <text evidence="2">The sequence shown here is derived from an EMBL/GenBank/DDBJ whole genome shotgun (WGS) entry which is preliminary data.</text>
</comment>
<dbReference type="Proteomes" id="UP000261231">
    <property type="component" value="Unassembled WGS sequence"/>
</dbReference>
<keyword evidence="1" id="KW-0472">Membrane</keyword>
<dbReference type="OrthoDB" id="2065878at2"/>
<feature type="transmembrane region" description="Helical" evidence="1">
    <location>
        <begin position="259"/>
        <end position="275"/>
    </location>
</feature>
<keyword evidence="3" id="KW-1185">Reference proteome</keyword>
<dbReference type="AlphaFoldDB" id="A0A3E2XMC7"/>
<gene>
    <name evidence="2" type="ORF">DW747_09655</name>
</gene>
<organism evidence="2 3">
    <name type="scientific">Coprococcus catus</name>
    <dbReference type="NCBI Taxonomy" id="116085"/>
    <lineage>
        <taxon>Bacteria</taxon>
        <taxon>Bacillati</taxon>
        <taxon>Bacillota</taxon>
        <taxon>Clostridia</taxon>
        <taxon>Lachnospirales</taxon>
        <taxon>Lachnospiraceae</taxon>
        <taxon>Coprococcus</taxon>
    </lineage>
</organism>
<dbReference type="SUPFAM" id="SSF103473">
    <property type="entry name" value="MFS general substrate transporter"/>
    <property type="match status" value="1"/>
</dbReference>
<keyword evidence="1" id="KW-0812">Transmembrane</keyword>
<feature type="transmembrane region" description="Helical" evidence="1">
    <location>
        <begin position="125"/>
        <end position="145"/>
    </location>
</feature>
<feature type="transmembrane region" description="Helical" evidence="1">
    <location>
        <begin position="195"/>
        <end position="216"/>
    </location>
</feature>
<evidence type="ECO:0000256" key="1">
    <source>
        <dbReference type="SAM" id="Phobius"/>
    </source>
</evidence>
<feature type="transmembrane region" description="Helical" evidence="1">
    <location>
        <begin position="228"/>
        <end position="253"/>
    </location>
</feature>
<accession>A0A3E2XMC7</accession>
<reference evidence="2 3" key="1">
    <citation type="submission" date="2018-08" db="EMBL/GenBank/DDBJ databases">
        <title>A genome reference for cultivated species of the human gut microbiota.</title>
        <authorList>
            <person name="Zou Y."/>
            <person name="Xue W."/>
            <person name="Luo G."/>
        </authorList>
    </citation>
    <scope>NUCLEOTIDE SEQUENCE [LARGE SCALE GENOMIC DNA]</scope>
    <source>
        <strain evidence="2 3">AM28-39</strain>
    </source>
</reference>
<dbReference type="EMBL" id="QVFD01000008">
    <property type="protein sequence ID" value="RGC46780.1"/>
    <property type="molecule type" value="Genomic_DNA"/>
</dbReference>
<dbReference type="InterPro" id="IPR036259">
    <property type="entry name" value="MFS_trans_sf"/>
</dbReference>
<evidence type="ECO:0000313" key="2">
    <source>
        <dbReference type="EMBL" id="RGC46780.1"/>
    </source>
</evidence>
<name>A0A3E2XMC7_9FIRM</name>
<proteinExistence type="predicted"/>
<keyword evidence="1" id="KW-1133">Transmembrane helix</keyword>
<evidence type="ECO:0000313" key="3">
    <source>
        <dbReference type="Proteomes" id="UP000261231"/>
    </source>
</evidence>
<feature type="transmembrane region" description="Helical" evidence="1">
    <location>
        <begin position="96"/>
        <end position="119"/>
    </location>
</feature>